<dbReference type="AlphaFoldDB" id="X1HPK4"/>
<sequence>MYLAKIYITLKPTVNDPQGLTIKGALHNLGFTEVTSVRAGKYMEVKIEVDDQNKAQEQVDQMCKKLLANPVIENYRFEIEEI</sequence>
<keyword evidence="5" id="KW-0067">ATP-binding</keyword>
<dbReference type="SUPFAM" id="SSF82697">
    <property type="entry name" value="PurS-like"/>
    <property type="match status" value="1"/>
</dbReference>
<proteinExistence type="inferred from homology"/>
<evidence type="ECO:0000256" key="1">
    <source>
        <dbReference type="ARBA" id="ARBA00022490"/>
    </source>
</evidence>
<evidence type="ECO:0000313" key="6">
    <source>
        <dbReference type="EMBL" id="GAH72071.1"/>
    </source>
</evidence>
<name>X1HPK4_9ZZZZ</name>
<dbReference type="GO" id="GO:0006164">
    <property type="term" value="P:purine nucleotide biosynthetic process"/>
    <property type="evidence" value="ECO:0007669"/>
    <property type="project" value="UniProtKB-KW"/>
</dbReference>
<comment type="caution">
    <text evidence="6">The sequence shown here is derived from an EMBL/GenBank/DDBJ whole genome shotgun (WGS) entry which is preliminary data.</text>
</comment>
<evidence type="ECO:0000256" key="5">
    <source>
        <dbReference type="ARBA" id="ARBA00022840"/>
    </source>
</evidence>
<dbReference type="Gene3D" id="3.30.1280.10">
    <property type="entry name" value="Phosphoribosylformylglycinamidine synthase subunit PurS"/>
    <property type="match status" value="1"/>
</dbReference>
<dbReference type="GO" id="GO:0016874">
    <property type="term" value="F:ligase activity"/>
    <property type="evidence" value="ECO:0007669"/>
    <property type="project" value="UniProtKB-KW"/>
</dbReference>
<evidence type="ECO:0000256" key="3">
    <source>
        <dbReference type="ARBA" id="ARBA00022741"/>
    </source>
</evidence>
<dbReference type="PANTHER" id="PTHR34696">
    <property type="entry name" value="PHOSPHORIBOSYLFORMYLGLYCINAMIDINE SYNTHASE SUBUNIT PURS"/>
    <property type="match status" value="1"/>
</dbReference>
<dbReference type="NCBIfam" id="TIGR00302">
    <property type="entry name" value="phosphoribosylformylglycinamidine synthase subunit PurS"/>
    <property type="match status" value="1"/>
</dbReference>
<dbReference type="Pfam" id="PF02700">
    <property type="entry name" value="PurS"/>
    <property type="match status" value="1"/>
</dbReference>
<evidence type="ECO:0000256" key="2">
    <source>
        <dbReference type="ARBA" id="ARBA00022598"/>
    </source>
</evidence>
<dbReference type="NCBIfam" id="NF004630">
    <property type="entry name" value="PRK05974.1"/>
    <property type="match status" value="1"/>
</dbReference>
<accession>X1HPK4</accession>
<dbReference type="InterPro" id="IPR036604">
    <property type="entry name" value="PurS-like_sf"/>
</dbReference>
<organism evidence="6">
    <name type="scientific">marine sediment metagenome</name>
    <dbReference type="NCBI Taxonomy" id="412755"/>
    <lineage>
        <taxon>unclassified sequences</taxon>
        <taxon>metagenomes</taxon>
        <taxon>ecological metagenomes</taxon>
    </lineage>
</organism>
<keyword evidence="1" id="KW-0963">Cytoplasm</keyword>
<protein>
    <submittedName>
        <fullName evidence="6">Uncharacterized protein</fullName>
    </submittedName>
</protein>
<dbReference type="GO" id="GO:0005524">
    <property type="term" value="F:ATP binding"/>
    <property type="evidence" value="ECO:0007669"/>
    <property type="project" value="UniProtKB-KW"/>
</dbReference>
<dbReference type="HAMAP" id="MF_01926">
    <property type="entry name" value="PurS"/>
    <property type="match status" value="1"/>
</dbReference>
<keyword evidence="2" id="KW-0436">Ligase</keyword>
<evidence type="ECO:0000256" key="4">
    <source>
        <dbReference type="ARBA" id="ARBA00022755"/>
    </source>
</evidence>
<dbReference type="EMBL" id="BARU01028563">
    <property type="protein sequence ID" value="GAH72071.1"/>
    <property type="molecule type" value="Genomic_DNA"/>
</dbReference>
<dbReference type="InterPro" id="IPR003850">
    <property type="entry name" value="PurS"/>
</dbReference>
<keyword evidence="4" id="KW-0658">Purine biosynthesis</keyword>
<reference evidence="6" key="1">
    <citation type="journal article" date="2014" name="Front. Microbiol.">
        <title>High frequency of phylogenetically diverse reductive dehalogenase-homologous genes in deep subseafloor sedimentary metagenomes.</title>
        <authorList>
            <person name="Kawai M."/>
            <person name="Futagami T."/>
            <person name="Toyoda A."/>
            <person name="Takaki Y."/>
            <person name="Nishi S."/>
            <person name="Hori S."/>
            <person name="Arai W."/>
            <person name="Tsubouchi T."/>
            <person name="Morono Y."/>
            <person name="Uchiyama I."/>
            <person name="Ito T."/>
            <person name="Fujiyama A."/>
            <person name="Inagaki F."/>
            <person name="Takami H."/>
        </authorList>
    </citation>
    <scope>NUCLEOTIDE SEQUENCE</scope>
    <source>
        <strain evidence="6">Expedition CK06-06</strain>
    </source>
</reference>
<gene>
    <name evidence="6" type="ORF">S03H2_45572</name>
</gene>
<keyword evidence="3" id="KW-0547">Nucleotide-binding</keyword>
<dbReference type="PANTHER" id="PTHR34696:SF1">
    <property type="entry name" value="PHOSPHORIBOSYLFORMYLGLYCINAMIDINE SYNTHASE SUBUNIT PURS"/>
    <property type="match status" value="1"/>
</dbReference>